<dbReference type="RefSeq" id="WP_275542390.1">
    <property type="nucleotide sequence ID" value="NZ_NHON01000032.1"/>
</dbReference>
<proteinExistence type="predicted"/>
<evidence type="ECO:0000259" key="4">
    <source>
        <dbReference type="Pfam" id="PF08669"/>
    </source>
</evidence>
<dbReference type="PANTHER" id="PTHR43757:SF2">
    <property type="entry name" value="AMINOMETHYLTRANSFERASE, MITOCHONDRIAL"/>
    <property type="match status" value="1"/>
</dbReference>
<evidence type="ECO:0000256" key="1">
    <source>
        <dbReference type="ARBA" id="ARBA00023002"/>
    </source>
</evidence>
<gene>
    <name evidence="6" type="ORF">BWR60_18130</name>
</gene>
<dbReference type="InterPro" id="IPR041117">
    <property type="entry name" value="SoxA_A3"/>
</dbReference>
<dbReference type="InterPro" id="IPR006222">
    <property type="entry name" value="GCVT_N"/>
</dbReference>
<reference evidence="7" key="1">
    <citation type="submission" date="2017-05" db="EMBL/GenBank/DDBJ databases">
        <authorList>
            <person name="Macchi M."/>
            <person name="Festa S."/>
            <person name="Coppotelli B.M."/>
            <person name="Morelli I.S."/>
        </authorList>
    </citation>
    <scope>NUCLEOTIDE SEQUENCE [LARGE SCALE GENOMIC DNA]</scope>
    <source>
        <strain evidence="7">I</strain>
    </source>
</reference>
<keyword evidence="1" id="KW-0560">Oxidoreductase</keyword>
<dbReference type="GO" id="GO:0016491">
    <property type="term" value="F:oxidoreductase activity"/>
    <property type="evidence" value="ECO:0007669"/>
    <property type="project" value="UniProtKB-KW"/>
</dbReference>
<dbReference type="Pfam" id="PF17806">
    <property type="entry name" value="SO_alpha_A3"/>
    <property type="match status" value="1"/>
</dbReference>
<evidence type="ECO:0000313" key="6">
    <source>
        <dbReference type="EMBL" id="OWJ65803.1"/>
    </source>
</evidence>
<comment type="caution">
    <text evidence="6">The sequence shown here is derived from an EMBL/GenBank/DDBJ whole genome shotgun (WGS) entry which is preliminary data.</text>
</comment>
<feature type="region of interest" description="Disordered" evidence="2">
    <location>
        <begin position="1"/>
        <end position="21"/>
    </location>
</feature>
<dbReference type="InterPro" id="IPR028896">
    <property type="entry name" value="GcvT/YgfZ/DmdA"/>
</dbReference>
<evidence type="ECO:0000256" key="2">
    <source>
        <dbReference type="SAM" id="MobiDB-lite"/>
    </source>
</evidence>
<dbReference type="InterPro" id="IPR029043">
    <property type="entry name" value="GcvT/YgfZ_C"/>
</dbReference>
<feature type="domain" description="GCVT N-terminal" evidence="3">
    <location>
        <begin position="128"/>
        <end position="393"/>
    </location>
</feature>
<dbReference type="InterPro" id="IPR027266">
    <property type="entry name" value="TrmE/GcvT-like"/>
</dbReference>
<evidence type="ECO:0000259" key="3">
    <source>
        <dbReference type="Pfam" id="PF01571"/>
    </source>
</evidence>
<name>A0A211ZKK2_9PROT</name>
<dbReference type="AlphaFoldDB" id="A0A211ZKK2"/>
<dbReference type="Gene3D" id="3.30.1360.120">
    <property type="entry name" value="Probable tRNA modification gtpase trme, domain 1"/>
    <property type="match status" value="1"/>
</dbReference>
<evidence type="ECO:0008006" key="8">
    <source>
        <dbReference type="Google" id="ProtNLM"/>
    </source>
</evidence>
<sequence>AGRGGAAARRPDPAPASAPVVTDPRVAGKAFVDFQNDVTAADVRLAAREGYTSPEHMKRYTTQGMATDQGKTSNGPALGVLTDARGLRPGDLAAPTFRPPFTPVAFGAIAGRSVGWHAVPSRRTPFDEFHRADGAVFVRSGGWLRPLYYPRPGETLGQASLREARYVRSQVGVFDVSTLGKVDVSGPDAASFLERLYVNRIETLPVGRSRYGIMLRDDGIVMDDGTVTRLAEDRFYVTTTSAKAHDVVRMMERLTEVDWPDLRVAVTELTEARAALALTGPKARAVLARLVGDAADVSNDALPFMAVRDVTLGGLPLRILRVSFTGELGYELHVDSQHAPELWQRLIAAGEPVGLRRFGLEALELLRIEKGFLTGAEINGQTTLADLAHERFAKREGAYVGKPMSLRQGMADPDRPRLVGLVSEDGAPLISGAHLVEGGMYRPNEPTQGHVTSSGTSPVTGLPIALGLLARARERTGGTIFATDPLRGSHIKVRVVDPCMYDPKGERVRG</sequence>
<feature type="domain" description="Aminomethyltransferase C-terminal" evidence="4">
    <location>
        <begin position="417"/>
        <end position="502"/>
    </location>
</feature>
<dbReference type="InterPro" id="IPR013977">
    <property type="entry name" value="GcvT_C"/>
</dbReference>
<evidence type="ECO:0000259" key="5">
    <source>
        <dbReference type="Pfam" id="PF17806"/>
    </source>
</evidence>
<accession>A0A211ZKK2</accession>
<dbReference type="SUPFAM" id="SSF101790">
    <property type="entry name" value="Aminomethyltransferase beta-barrel domain"/>
    <property type="match status" value="1"/>
</dbReference>
<feature type="non-terminal residue" evidence="6">
    <location>
        <position position="1"/>
    </location>
</feature>
<dbReference type="EMBL" id="NHON01000032">
    <property type="protein sequence ID" value="OWJ65803.1"/>
    <property type="molecule type" value="Genomic_DNA"/>
</dbReference>
<dbReference type="Proteomes" id="UP000196655">
    <property type="component" value="Unassembled WGS sequence"/>
</dbReference>
<feature type="domain" description="SoxA A3" evidence="5">
    <location>
        <begin position="28"/>
        <end position="112"/>
    </location>
</feature>
<organism evidence="6 7">
    <name type="scientific">Inquilinus limosus</name>
    <dbReference type="NCBI Taxonomy" id="171674"/>
    <lineage>
        <taxon>Bacteria</taxon>
        <taxon>Pseudomonadati</taxon>
        <taxon>Pseudomonadota</taxon>
        <taxon>Alphaproteobacteria</taxon>
        <taxon>Rhodospirillales</taxon>
        <taxon>Rhodospirillaceae</taxon>
        <taxon>Inquilinus</taxon>
    </lineage>
</organism>
<evidence type="ECO:0000313" key="7">
    <source>
        <dbReference type="Proteomes" id="UP000196655"/>
    </source>
</evidence>
<dbReference type="SUPFAM" id="SSF103025">
    <property type="entry name" value="Folate-binding domain"/>
    <property type="match status" value="1"/>
</dbReference>
<protein>
    <recommendedName>
        <fullName evidence="8">Sarcosine oxidase subunit alpha</fullName>
    </recommendedName>
</protein>
<dbReference type="Pfam" id="PF01571">
    <property type="entry name" value="GCV_T"/>
    <property type="match status" value="1"/>
</dbReference>
<keyword evidence="7" id="KW-1185">Reference proteome</keyword>
<dbReference type="Pfam" id="PF08669">
    <property type="entry name" value="GCV_T_C"/>
    <property type="match status" value="1"/>
</dbReference>
<dbReference type="STRING" id="1122125.GCA_000423185_03868"/>
<dbReference type="PANTHER" id="PTHR43757">
    <property type="entry name" value="AMINOMETHYLTRANSFERASE"/>
    <property type="match status" value="1"/>
</dbReference>